<evidence type="ECO:0000313" key="5">
    <source>
        <dbReference type="Proteomes" id="UP000001964"/>
    </source>
</evidence>
<dbReference type="InterPro" id="IPR027385">
    <property type="entry name" value="Beta-barrel_OMP"/>
</dbReference>
<feature type="chain" id="PRO_5004168392" description="Outer membrane protein beta-barrel domain-containing protein" evidence="2">
    <location>
        <begin position="33"/>
        <end position="185"/>
    </location>
</feature>
<evidence type="ECO:0000259" key="3">
    <source>
        <dbReference type="Pfam" id="PF13505"/>
    </source>
</evidence>
<organism evidence="4 5">
    <name type="scientific">Maricaulis maris (strain MCS10)</name>
    <name type="common">Caulobacter maris</name>
    <dbReference type="NCBI Taxonomy" id="394221"/>
    <lineage>
        <taxon>Bacteria</taxon>
        <taxon>Pseudomonadati</taxon>
        <taxon>Pseudomonadota</taxon>
        <taxon>Alphaproteobacteria</taxon>
        <taxon>Maricaulales</taxon>
        <taxon>Maricaulaceae</taxon>
        <taxon>Maricaulis</taxon>
    </lineage>
</organism>
<dbReference type="KEGG" id="mmr:Mmar10_0432"/>
<gene>
    <name evidence="4" type="ordered locus">Mmar10_0432</name>
</gene>
<dbReference type="eggNOG" id="COG3637">
    <property type="taxonomic scope" value="Bacteria"/>
</dbReference>
<keyword evidence="5" id="KW-1185">Reference proteome</keyword>
<dbReference type="InterPro" id="IPR010916">
    <property type="entry name" value="TonB_box_CS"/>
</dbReference>
<protein>
    <recommendedName>
        <fullName evidence="3">Outer membrane protein beta-barrel domain-containing protein</fullName>
    </recommendedName>
</protein>
<evidence type="ECO:0000256" key="1">
    <source>
        <dbReference type="ARBA" id="ARBA00022729"/>
    </source>
</evidence>
<dbReference type="InterPro" id="IPR011250">
    <property type="entry name" value="OMP/PagP_B-barrel"/>
</dbReference>
<name>Q0ASL2_MARMM</name>
<keyword evidence="1 2" id="KW-0732">Signal</keyword>
<accession>Q0ASL2</accession>
<sequence precursor="true">MQPIKLNKVIQMFRTVLVSSLSVLALAAGASAQEGQIRLGAGYEAADFDGVDFDTVVVRGSYDFTRYLGVEGQLNIGLGDESLTVGGLTGDVSLDYVAGVFGVVRPWSNEDGSVFLRAGYTTTEAEASAAGLNFSASDEAWAYGVGGEYFFDARNGIRADYTRYDYDDGGDADFFGVSYVRRIGG</sequence>
<dbReference type="HOGENOM" id="CLU_117501_1_0_5"/>
<dbReference type="Pfam" id="PF13505">
    <property type="entry name" value="OMP_b-brl"/>
    <property type="match status" value="1"/>
</dbReference>
<feature type="domain" description="Outer membrane protein beta-barrel" evidence="3">
    <location>
        <begin position="20"/>
        <end position="180"/>
    </location>
</feature>
<proteinExistence type="predicted"/>
<dbReference type="PROSITE" id="PS00430">
    <property type="entry name" value="TONB_DEPENDENT_REC_1"/>
    <property type="match status" value="1"/>
</dbReference>
<dbReference type="AlphaFoldDB" id="Q0ASL2"/>
<feature type="signal peptide" evidence="2">
    <location>
        <begin position="1"/>
        <end position="32"/>
    </location>
</feature>
<reference evidence="4 5" key="1">
    <citation type="submission" date="2006-08" db="EMBL/GenBank/DDBJ databases">
        <title>Complete sequence of Maricaulis maris MCS10.</title>
        <authorList>
            <consortium name="US DOE Joint Genome Institute"/>
            <person name="Copeland A."/>
            <person name="Lucas S."/>
            <person name="Lapidus A."/>
            <person name="Barry K."/>
            <person name="Detter J.C."/>
            <person name="Glavina del Rio T."/>
            <person name="Hammon N."/>
            <person name="Israni S."/>
            <person name="Dalin E."/>
            <person name="Tice H."/>
            <person name="Pitluck S."/>
            <person name="Saunders E."/>
            <person name="Brettin T."/>
            <person name="Bruce D."/>
            <person name="Han C."/>
            <person name="Tapia R."/>
            <person name="Gilna P."/>
            <person name="Schmutz J."/>
            <person name="Larimer F."/>
            <person name="Land M."/>
            <person name="Hauser L."/>
            <person name="Kyrpides N."/>
            <person name="Mikhailova N."/>
            <person name="Viollier P."/>
            <person name="Stephens C."/>
            <person name="Richardson P."/>
        </authorList>
    </citation>
    <scope>NUCLEOTIDE SEQUENCE [LARGE SCALE GENOMIC DNA]</scope>
    <source>
        <strain evidence="4 5">MCS10</strain>
    </source>
</reference>
<evidence type="ECO:0000256" key="2">
    <source>
        <dbReference type="SAM" id="SignalP"/>
    </source>
</evidence>
<dbReference type="Proteomes" id="UP000001964">
    <property type="component" value="Chromosome"/>
</dbReference>
<evidence type="ECO:0000313" key="4">
    <source>
        <dbReference type="EMBL" id="ABI64725.1"/>
    </source>
</evidence>
<dbReference type="Gene3D" id="2.40.160.20">
    <property type="match status" value="1"/>
</dbReference>
<dbReference type="EMBL" id="CP000449">
    <property type="protein sequence ID" value="ABI64725.1"/>
    <property type="molecule type" value="Genomic_DNA"/>
</dbReference>
<dbReference type="SUPFAM" id="SSF56925">
    <property type="entry name" value="OMPA-like"/>
    <property type="match status" value="1"/>
</dbReference>